<organism evidence="1 2">
    <name type="scientific">Achromobacter pestifer</name>
    <dbReference type="NCBI Taxonomy" id="1353889"/>
    <lineage>
        <taxon>Bacteria</taxon>
        <taxon>Pseudomonadati</taxon>
        <taxon>Pseudomonadota</taxon>
        <taxon>Betaproteobacteria</taxon>
        <taxon>Burkholderiales</taxon>
        <taxon>Alcaligenaceae</taxon>
        <taxon>Achromobacter</taxon>
    </lineage>
</organism>
<dbReference type="AlphaFoldDB" id="A0A6S6ZLS4"/>
<dbReference type="SUPFAM" id="SSF75169">
    <property type="entry name" value="DsrEFH-like"/>
    <property type="match status" value="1"/>
</dbReference>
<reference evidence="1 2" key="1">
    <citation type="submission" date="2020-04" db="EMBL/GenBank/DDBJ databases">
        <authorList>
            <person name="De Canck E."/>
        </authorList>
    </citation>
    <scope>NUCLEOTIDE SEQUENCE [LARGE SCALE GENOMIC DNA]</scope>
    <source>
        <strain evidence="1 2">LMG 3431</strain>
    </source>
</reference>
<accession>A0A6S6ZLS4</accession>
<evidence type="ECO:0000313" key="1">
    <source>
        <dbReference type="EMBL" id="CAB3686704.1"/>
    </source>
</evidence>
<sequence length="104" mass="11104">MRWNITDMIRLLIHAPTPAALERARRNAANLVKAEPLATVEIVANAGAVAAALADPHPTDEHLRLCQNTLTATGGKAPAHIQTVAAAVLHIAQRQADGWAYMRA</sequence>
<gene>
    <name evidence="1" type="ORF">LMG3431_04656</name>
</gene>
<keyword evidence="2" id="KW-1185">Reference proteome</keyword>
<dbReference type="InterPro" id="IPR027396">
    <property type="entry name" value="DsrEFH-like"/>
</dbReference>
<dbReference type="Gene3D" id="3.40.1260.10">
    <property type="entry name" value="DsrEFH-like"/>
    <property type="match status" value="1"/>
</dbReference>
<protein>
    <submittedName>
        <fullName evidence="1">Uncharacterized protein</fullName>
    </submittedName>
</protein>
<dbReference type="EMBL" id="CADIJX010000006">
    <property type="protein sequence ID" value="CAB3686704.1"/>
    <property type="molecule type" value="Genomic_DNA"/>
</dbReference>
<proteinExistence type="predicted"/>
<name>A0A6S6ZLS4_9BURK</name>
<dbReference type="Proteomes" id="UP000494108">
    <property type="component" value="Unassembled WGS sequence"/>
</dbReference>
<evidence type="ECO:0000313" key="2">
    <source>
        <dbReference type="Proteomes" id="UP000494108"/>
    </source>
</evidence>